<dbReference type="RefSeq" id="WP_012158595.1">
    <property type="nucleotide sequence ID" value="NC_009922.1"/>
</dbReference>
<accession>A8MMB4</accession>
<evidence type="ECO:0000259" key="3">
    <source>
        <dbReference type="SMART" id="SM00062"/>
    </source>
</evidence>
<dbReference type="Gene3D" id="3.40.190.10">
    <property type="entry name" value="Periplasmic binding protein-like II"/>
    <property type="match status" value="2"/>
</dbReference>
<proteinExistence type="predicted"/>
<dbReference type="SUPFAM" id="SSF53850">
    <property type="entry name" value="Periplasmic binding protein-like II"/>
    <property type="match status" value="1"/>
</dbReference>
<evidence type="ECO:0000313" key="4">
    <source>
        <dbReference type="EMBL" id="ABW18281.1"/>
    </source>
</evidence>
<protein>
    <submittedName>
        <fullName evidence="4">Extracellular solute-binding protein family 3</fullName>
    </submittedName>
</protein>
<reference evidence="5" key="1">
    <citation type="submission" date="2007-10" db="EMBL/GenBank/DDBJ databases">
        <title>Complete genome of Alkaliphilus oremlandii OhILAs.</title>
        <authorList>
            <person name="Copeland A."/>
            <person name="Lucas S."/>
            <person name="Lapidus A."/>
            <person name="Barry K."/>
            <person name="Detter J.C."/>
            <person name="Glavina del Rio T."/>
            <person name="Hammon N."/>
            <person name="Israni S."/>
            <person name="Dalin E."/>
            <person name="Tice H."/>
            <person name="Pitluck S."/>
            <person name="Chain P."/>
            <person name="Malfatti S."/>
            <person name="Shin M."/>
            <person name="Vergez L."/>
            <person name="Schmutz J."/>
            <person name="Larimer F."/>
            <person name="Land M."/>
            <person name="Hauser L."/>
            <person name="Kyrpides N."/>
            <person name="Mikhailova N."/>
            <person name="Stolz J.F."/>
            <person name="Dawson A."/>
            <person name="Fisher E."/>
            <person name="Crable B."/>
            <person name="Perera E."/>
            <person name="Lisak J."/>
            <person name="Ranganathan M."/>
            <person name="Basu P."/>
            <person name="Richardson P."/>
        </authorList>
    </citation>
    <scope>NUCLEOTIDE SEQUENCE [LARGE SCALE GENOMIC DNA]</scope>
    <source>
        <strain evidence="5">OhILAs</strain>
    </source>
</reference>
<dbReference type="Proteomes" id="UP000000269">
    <property type="component" value="Chromosome"/>
</dbReference>
<dbReference type="CDD" id="cd13627">
    <property type="entry name" value="PBP2_AA_binding_like_2"/>
    <property type="match status" value="1"/>
</dbReference>
<dbReference type="STRING" id="350688.Clos_0722"/>
<keyword evidence="1 2" id="KW-0732">Signal</keyword>
<dbReference type="EMBL" id="CP000853">
    <property type="protein sequence ID" value="ABW18281.1"/>
    <property type="molecule type" value="Genomic_DNA"/>
</dbReference>
<dbReference type="SMART" id="SM00062">
    <property type="entry name" value="PBPb"/>
    <property type="match status" value="1"/>
</dbReference>
<feature type="signal peptide" evidence="2">
    <location>
        <begin position="1"/>
        <end position="20"/>
    </location>
</feature>
<dbReference type="Pfam" id="PF00497">
    <property type="entry name" value="SBP_bac_3"/>
    <property type="match status" value="1"/>
</dbReference>
<dbReference type="AlphaFoldDB" id="A8MMB4"/>
<evidence type="ECO:0000256" key="1">
    <source>
        <dbReference type="ARBA" id="ARBA00022729"/>
    </source>
</evidence>
<organism evidence="4 5">
    <name type="scientific">Alkaliphilus oremlandii (strain OhILAs)</name>
    <name type="common">Clostridium oremlandii (strain OhILAs)</name>
    <dbReference type="NCBI Taxonomy" id="350688"/>
    <lineage>
        <taxon>Bacteria</taxon>
        <taxon>Bacillati</taxon>
        <taxon>Bacillota</taxon>
        <taxon>Clostridia</taxon>
        <taxon>Peptostreptococcales</taxon>
        <taxon>Natronincolaceae</taxon>
        <taxon>Alkaliphilus</taxon>
    </lineage>
</organism>
<keyword evidence="5" id="KW-1185">Reference proteome</keyword>
<dbReference type="PANTHER" id="PTHR35936:SF19">
    <property type="entry name" value="AMINO-ACID-BINDING PROTEIN YXEM-RELATED"/>
    <property type="match status" value="1"/>
</dbReference>
<dbReference type="InterPro" id="IPR001638">
    <property type="entry name" value="Solute-binding_3/MltF_N"/>
</dbReference>
<dbReference type="PROSITE" id="PS51257">
    <property type="entry name" value="PROKAR_LIPOPROTEIN"/>
    <property type="match status" value="1"/>
</dbReference>
<gene>
    <name evidence="4" type="ordered locus">Clos_0722</name>
</gene>
<dbReference type="HOGENOM" id="CLU_019602_18_2_9"/>
<feature type="domain" description="Solute-binding protein family 3/N-terminal" evidence="3">
    <location>
        <begin position="36"/>
        <end position="275"/>
    </location>
</feature>
<dbReference type="OrthoDB" id="9811552at2"/>
<name>A8MMB4_ALKOO</name>
<dbReference type="KEGG" id="aoe:Clos_0722"/>
<feature type="chain" id="PRO_5002723800" evidence="2">
    <location>
        <begin position="21"/>
        <end position="280"/>
    </location>
</feature>
<evidence type="ECO:0000256" key="2">
    <source>
        <dbReference type="SAM" id="SignalP"/>
    </source>
</evidence>
<evidence type="ECO:0000313" key="5">
    <source>
        <dbReference type="Proteomes" id="UP000000269"/>
    </source>
</evidence>
<dbReference type="PANTHER" id="PTHR35936">
    <property type="entry name" value="MEMBRANE-BOUND LYTIC MUREIN TRANSGLYCOSYLASE F"/>
    <property type="match status" value="1"/>
</dbReference>
<sequence length="280" mass="30362">MRRKITTLLAISLLSIFVLAACGPTKTAGGSGGKEKFVVGLEAAYAPFNWTQMDNANGAVPIEGTAEYAGGYDVEIAKRVAEGLGRELVIVKTDWDGLLPALTSNSIDAIVAGMSPTPERLEAIDFTDFYYSSDLVMVVRKDGNYTNAESIQDFKGAKITGQLNTSHYRVIDQINGVKQEPAFESFNVMRVALESGIIDGYVSERPEGISASAANENFIMIDFEEGKGFKASVEDSAVSIGIRKNSDLTEQINTILEKISEEERQEIMNKAVLSQPITVD</sequence>
<dbReference type="eggNOG" id="COG0834">
    <property type="taxonomic scope" value="Bacteria"/>
</dbReference>